<dbReference type="EMBL" id="JARGDH010000004">
    <property type="protein sequence ID" value="KAL0270571.1"/>
    <property type="molecule type" value="Genomic_DNA"/>
</dbReference>
<feature type="coiled-coil region" evidence="4">
    <location>
        <begin position="370"/>
        <end position="437"/>
    </location>
</feature>
<evidence type="ECO:0000256" key="3">
    <source>
        <dbReference type="ARBA" id="ARBA00023054"/>
    </source>
</evidence>
<dbReference type="GO" id="GO:0045724">
    <property type="term" value="P:positive regulation of cilium assembly"/>
    <property type="evidence" value="ECO:0007669"/>
    <property type="project" value="TreeGrafter"/>
</dbReference>
<dbReference type="InterPro" id="IPR026757">
    <property type="entry name" value="ENTR1"/>
</dbReference>
<dbReference type="PANTHER" id="PTHR31259">
    <property type="entry name" value="ENDOSOME-ASSOCIATED TRAFFICKING REGULATOR 1"/>
    <property type="match status" value="1"/>
</dbReference>
<evidence type="ECO:0000313" key="6">
    <source>
        <dbReference type="EMBL" id="KAL0270571.1"/>
    </source>
</evidence>
<evidence type="ECO:0000256" key="4">
    <source>
        <dbReference type="SAM" id="Coils"/>
    </source>
</evidence>
<protein>
    <recommendedName>
        <fullName evidence="2">Endosome-associated-trafficking regulator 1</fullName>
    </recommendedName>
</protein>
<proteinExistence type="inferred from homology"/>
<feature type="compositionally biased region" description="Acidic residues" evidence="5">
    <location>
        <begin position="517"/>
        <end position="527"/>
    </location>
</feature>
<evidence type="ECO:0000256" key="5">
    <source>
        <dbReference type="SAM" id="MobiDB-lite"/>
    </source>
</evidence>
<comment type="similarity">
    <text evidence="1">Belongs to the ENTR1 family.</text>
</comment>
<dbReference type="GO" id="GO:0055037">
    <property type="term" value="C:recycling endosome"/>
    <property type="evidence" value="ECO:0007669"/>
    <property type="project" value="TreeGrafter"/>
</dbReference>
<evidence type="ECO:0000256" key="2">
    <source>
        <dbReference type="ARBA" id="ARBA00016007"/>
    </source>
</evidence>
<reference evidence="6" key="1">
    <citation type="journal article" date="2024" name="Gigascience">
        <title>Chromosome-level genome of the poultry shaft louse Menopon gallinae provides insight into the host-switching and adaptive evolution of parasitic lice.</title>
        <authorList>
            <person name="Xu Y."/>
            <person name="Ma L."/>
            <person name="Liu S."/>
            <person name="Liang Y."/>
            <person name="Liu Q."/>
            <person name="He Z."/>
            <person name="Tian L."/>
            <person name="Duan Y."/>
            <person name="Cai W."/>
            <person name="Li H."/>
            <person name="Song F."/>
        </authorList>
    </citation>
    <scope>NUCLEOTIDE SEQUENCE</scope>
    <source>
        <strain evidence="6">Cailab_2023a</strain>
    </source>
</reference>
<name>A0AAW2HL93_9NEOP</name>
<dbReference type="GO" id="GO:0005813">
    <property type="term" value="C:centrosome"/>
    <property type="evidence" value="ECO:0007669"/>
    <property type="project" value="TreeGrafter"/>
</dbReference>
<organism evidence="6">
    <name type="scientific">Menopon gallinae</name>
    <name type="common">poultry shaft louse</name>
    <dbReference type="NCBI Taxonomy" id="328185"/>
    <lineage>
        <taxon>Eukaryota</taxon>
        <taxon>Metazoa</taxon>
        <taxon>Ecdysozoa</taxon>
        <taxon>Arthropoda</taxon>
        <taxon>Hexapoda</taxon>
        <taxon>Insecta</taxon>
        <taxon>Pterygota</taxon>
        <taxon>Neoptera</taxon>
        <taxon>Paraneoptera</taxon>
        <taxon>Psocodea</taxon>
        <taxon>Troctomorpha</taxon>
        <taxon>Phthiraptera</taxon>
        <taxon>Amblycera</taxon>
        <taxon>Menoponidae</taxon>
        <taxon>Menopon</taxon>
    </lineage>
</organism>
<dbReference type="GO" id="GO:0032465">
    <property type="term" value="P:regulation of cytokinesis"/>
    <property type="evidence" value="ECO:0007669"/>
    <property type="project" value="TreeGrafter"/>
</dbReference>
<accession>A0AAW2HL93</accession>
<dbReference type="PANTHER" id="PTHR31259:SF3">
    <property type="entry name" value="ENDOSOME-ASSOCIATED-TRAFFICKING REGULATOR 1"/>
    <property type="match status" value="1"/>
</dbReference>
<feature type="region of interest" description="Disordered" evidence="5">
    <location>
        <begin position="70"/>
        <end position="103"/>
    </location>
</feature>
<comment type="caution">
    <text evidence="6">The sequence shown here is derived from an EMBL/GenBank/DDBJ whole genome shotgun (WGS) entry which is preliminary data.</text>
</comment>
<dbReference type="GO" id="GO:0005769">
    <property type="term" value="C:early endosome"/>
    <property type="evidence" value="ECO:0007669"/>
    <property type="project" value="TreeGrafter"/>
</dbReference>
<dbReference type="AlphaFoldDB" id="A0AAW2HL93"/>
<feature type="compositionally biased region" description="Polar residues" evidence="5">
    <location>
        <begin position="89"/>
        <end position="103"/>
    </location>
</feature>
<gene>
    <name evidence="6" type="ORF">PYX00_007937</name>
</gene>
<feature type="compositionally biased region" description="Basic and acidic residues" evidence="5">
    <location>
        <begin position="1"/>
        <end position="13"/>
    </location>
</feature>
<feature type="region of interest" description="Disordered" evidence="5">
    <location>
        <begin position="513"/>
        <end position="536"/>
    </location>
</feature>
<keyword evidence="3 4" id="KW-0175">Coiled coil</keyword>
<dbReference type="GO" id="GO:1903566">
    <property type="term" value="P:positive regulation of protein localization to cilium"/>
    <property type="evidence" value="ECO:0007669"/>
    <property type="project" value="TreeGrafter"/>
</dbReference>
<evidence type="ECO:0000256" key="1">
    <source>
        <dbReference type="ARBA" id="ARBA00007791"/>
    </source>
</evidence>
<feature type="region of interest" description="Disordered" evidence="5">
    <location>
        <begin position="1"/>
        <end position="47"/>
    </location>
</feature>
<dbReference type="GO" id="GO:0036064">
    <property type="term" value="C:ciliary basal body"/>
    <property type="evidence" value="ECO:0007669"/>
    <property type="project" value="TreeGrafter"/>
</dbReference>
<dbReference type="GO" id="GO:0030496">
    <property type="term" value="C:midbody"/>
    <property type="evidence" value="ECO:0007669"/>
    <property type="project" value="TreeGrafter"/>
</dbReference>
<sequence length="536" mass="58888">MAEKNCKDNDLSLKDCNTGITADSSKDDDDSMENTGACSHNGMPVVNETTTNTLDSGMKKEENPFSFKKFLNQDSTSSKHQNLRRKNYSPENAASNNDHDNQNINLVVVDSNSKVLNTSDMASVLPDFVQDHLVIEQCYLNGNAGTINIDNLNLQNLPDLNVQHTRHIDFSVNDDCISDKNHHPLSVGANNLPDFTSSAGNYCGRSDLSFCNNSGLPDFTVNTSGGASSTLGGDDEYVAVRDNSTRRSTQRNCRFENGVGNKSGGRMLSSPSVPLDLPSYDAAEGLISSGPAEQPIPFDLTVAAEDRNASYRGIPSAETVSKSLPDFLSDGPIQNDRLGENLQLGDLVSSVHDSNDQRISPESISDRFDQNRIQRELEMLRRQVAEKNRRIHLLESEIEDLHARERRDANSVEYTLRLQIERNLEQAMERASIAESALMKSRMENSCLRAKLASLKCENLDSVLGEPSTARAKSHKIARELRVAATAAENSLRSLLTGIDNLRLIATSVENMHDDSDKTDEMDDFSNDDSASGPAL</sequence>